<dbReference type="Proteomes" id="UP000244989">
    <property type="component" value="Unassembled WGS sequence"/>
</dbReference>
<organism evidence="2 3">
    <name type="scientific">Corynebacterium yudongzhengii</name>
    <dbReference type="NCBI Taxonomy" id="2080740"/>
    <lineage>
        <taxon>Bacteria</taxon>
        <taxon>Bacillati</taxon>
        <taxon>Actinomycetota</taxon>
        <taxon>Actinomycetes</taxon>
        <taxon>Mycobacteriales</taxon>
        <taxon>Corynebacteriaceae</taxon>
        <taxon>Corynebacterium</taxon>
    </lineage>
</organism>
<dbReference type="InterPro" id="IPR013381">
    <property type="entry name" value="CRISPR-assoc_prot_Cse1"/>
</dbReference>
<reference evidence="3" key="1">
    <citation type="submission" date="2018-04" db="EMBL/GenBank/DDBJ databases">
        <authorList>
            <person name="Liu S."/>
            <person name="Wang Z."/>
            <person name="Li J."/>
        </authorList>
    </citation>
    <scope>NUCLEOTIDE SEQUENCE [LARGE SCALE GENOMIC DNA]</scope>
    <source>
        <strain evidence="3">2189</strain>
    </source>
</reference>
<name>A0A2U1T433_9CORY</name>
<dbReference type="OrthoDB" id="3268750at2"/>
<dbReference type="Pfam" id="PF09481">
    <property type="entry name" value="CRISPR_Cse1"/>
    <property type="match status" value="1"/>
</dbReference>
<keyword evidence="3" id="KW-1185">Reference proteome</keyword>
<evidence type="ECO:0000313" key="2">
    <source>
        <dbReference type="EMBL" id="PWC00743.1"/>
    </source>
</evidence>
<evidence type="ECO:0000313" key="3">
    <source>
        <dbReference type="Proteomes" id="UP000244989"/>
    </source>
</evidence>
<dbReference type="AlphaFoldDB" id="A0A2U1T433"/>
<feature type="region of interest" description="Disordered" evidence="1">
    <location>
        <begin position="105"/>
        <end position="131"/>
    </location>
</feature>
<protein>
    <submittedName>
        <fullName evidence="2">Type I-E CRISPR-associated protein Cse1/CasA</fullName>
    </submittedName>
</protein>
<comment type="caution">
    <text evidence="2">The sequence shown here is derived from an EMBL/GenBank/DDBJ whole genome shotgun (WGS) entry which is preliminary data.</text>
</comment>
<gene>
    <name evidence="2" type="ORF">DF222_11160</name>
</gene>
<accession>A0A2U1T433</accession>
<proteinExistence type="predicted"/>
<dbReference type="KEGG" id="cyz:C3B44_08660"/>
<evidence type="ECO:0000256" key="1">
    <source>
        <dbReference type="SAM" id="MobiDB-lite"/>
    </source>
</evidence>
<dbReference type="EMBL" id="QEEZ01000036">
    <property type="protein sequence ID" value="PWC00743.1"/>
    <property type="molecule type" value="Genomic_DNA"/>
</dbReference>
<dbReference type="RefSeq" id="WP_108432020.1">
    <property type="nucleotide sequence ID" value="NZ_CP026947.1"/>
</dbReference>
<sequence length="531" mass="59131">MTLNALTDIAFLKTTDGRSDVRGFLRDSHLQGTQLDMKEPGYTVSAQIRLLSAVAAVAMRHSSRTPEELRTEGFEEGALDAAIDDLAPGCDPFSATIPFMQRPALKPGGPKDTARQLGPGQQPVKKLSPSMLPDQGESYWNLLAEDSTSLSLPDALLSLVVFHHMSMAGNNAYDGDKCQMGSPAMRFVGVDLTATEMFFHGPTMMDTFLYAISQSWIEGEGLPAWADRTAEHSITEIDGVPQAHPLWAATWSSNAPACCWDENRLVGVRTGGIPEAWYLNSEMGTTKQSRKDWWDVRNTLDPFYLYIRNDSGELKVQRLDMGRDGTELAVEWASENKMEQMINALIHRCVEQPDDEAGVVFIRHQIGGSASSPNIRASEVFSPSPDEWAFDLDEDLLTEIRMEAGMIRQLHDAVCNPFRRKPSNSKYPPAVLDDLVDRRSDASSAFWRKISQVYRSMLADIRQRHSRDESIGYELPDSLKDQCVAASLAAFDEVVNPHSLQEPANIAFVRGVLERRLRKITNSNTAKEESY</sequence>